<comment type="caution">
    <text evidence="1">The sequence shown here is derived from an EMBL/GenBank/DDBJ whole genome shotgun (WGS) entry which is preliminary data.</text>
</comment>
<gene>
    <name evidence="1" type="ORF">PENSUB_13405</name>
</gene>
<sequence length="66" mass="7440">MSLEGQHAICIEQINEHIIPACVTGSFSRWCLMSYAHSIKVGRDGAMREMLRGPKSHGMLDWPKLN</sequence>
<organism evidence="1 2">
    <name type="scientific">Penicillium subrubescens</name>
    <dbReference type="NCBI Taxonomy" id="1316194"/>
    <lineage>
        <taxon>Eukaryota</taxon>
        <taxon>Fungi</taxon>
        <taxon>Dikarya</taxon>
        <taxon>Ascomycota</taxon>
        <taxon>Pezizomycotina</taxon>
        <taxon>Eurotiomycetes</taxon>
        <taxon>Eurotiomycetidae</taxon>
        <taxon>Eurotiales</taxon>
        <taxon>Aspergillaceae</taxon>
        <taxon>Penicillium</taxon>
    </lineage>
</organism>
<dbReference type="EMBL" id="MNBE01000758">
    <property type="protein sequence ID" value="OKO90272.1"/>
    <property type="molecule type" value="Genomic_DNA"/>
</dbReference>
<proteinExistence type="predicted"/>
<accession>A0A1Q5SQN9</accession>
<reference evidence="1 2" key="1">
    <citation type="submission" date="2016-10" db="EMBL/GenBank/DDBJ databases">
        <title>Genome sequence of the ascomycete fungus Penicillium subrubescens.</title>
        <authorList>
            <person name="De Vries R.P."/>
            <person name="Peng M."/>
            <person name="Dilokpimol A."/>
            <person name="Hilden K."/>
            <person name="Makela M.R."/>
            <person name="Grigoriev I."/>
            <person name="Riley R."/>
            <person name="Granchi Z."/>
        </authorList>
    </citation>
    <scope>NUCLEOTIDE SEQUENCE [LARGE SCALE GENOMIC DNA]</scope>
    <source>
        <strain evidence="1 2">CBS 132785</strain>
    </source>
</reference>
<keyword evidence="2" id="KW-1185">Reference proteome</keyword>
<evidence type="ECO:0000313" key="1">
    <source>
        <dbReference type="EMBL" id="OKO90272.1"/>
    </source>
</evidence>
<name>A0A1Q5SQN9_9EURO</name>
<protein>
    <submittedName>
        <fullName evidence="1">Uncharacterized protein</fullName>
    </submittedName>
</protein>
<evidence type="ECO:0000313" key="2">
    <source>
        <dbReference type="Proteomes" id="UP000186955"/>
    </source>
</evidence>
<dbReference type="AlphaFoldDB" id="A0A1Q5SQN9"/>
<dbReference type="Proteomes" id="UP000186955">
    <property type="component" value="Unassembled WGS sequence"/>
</dbReference>